<organism evidence="2 3">
    <name type="scientific">Dendroctonus ponderosae</name>
    <name type="common">Mountain pine beetle</name>
    <dbReference type="NCBI Taxonomy" id="77166"/>
    <lineage>
        <taxon>Eukaryota</taxon>
        <taxon>Metazoa</taxon>
        <taxon>Ecdysozoa</taxon>
        <taxon>Arthropoda</taxon>
        <taxon>Hexapoda</taxon>
        <taxon>Insecta</taxon>
        <taxon>Pterygota</taxon>
        <taxon>Neoptera</taxon>
        <taxon>Endopterygota</taxon>
        <taxon>Coleoptera</taxon>
        <taxon>Polyphaga</taxon>
        <taxon>Cucujiformia</taxon>
        <taxon>Curculionidae</taxon>
        <taxon>Scolytinae</taxon>
        <taxon>Dendroctonus</taxon>
    </lineage>
</organism>
<reference evidence="2" key="2">
    <citation type="submission" date="2024-08" db="UniProtKB">
        <authorList>
            <consortium name="EnsemblMetazoa"/>
        </authorList>
    </citation>
    <scope>IDENTIFICATION</scope>
</reference>
<feature type="signal peptide" evidence="1">
    <location>
        <begin position="1"/>
        <end position="17"/>
    </location>
</feature>
<dbReference type="AlphaFoldDB" id="A0AAR5PRC5"/>
<proteinExistence type="predicted"/>
<accession>A0AAR5PRC5</accession>
<sequence>MFKLILLVSAFAAFATSASLKISPDELQLIFQTLEADVQVRVSAAQIEIRNTLVPVKILVQDAKAQLDNEIEDSGSFYYKEIVVLQQEAELQGKDISSCIESANYSVVAINLNLTETYYTYIEDSEREAEDSVQQAVDITANALSTLDELKQRIYACSDNDCAQQLDIELVEFYGAVVKVIYNTIEDVNVATLQVLPDNLSKAVFDKVQYSDQLYELVSEVGRCL</sequence>
<keyword evidence="3" id="KW-1185">Reference proteome</keyword>
<reference evidence="3" key="1">
    <citation type="journal article" date="2013" name="Genome Biol.">
        <title>Draft genome of the mountain pine beetle, Dendroctonus ponderosae Hopkins, a major forest pest.</title>
        <authorList>
            <person name="Keeling C.I."/>
            <person name="Yuen M.M."/>
            <person name="Liao N.Y."/>
            <person name="Docking T.R."/>
            <person name="Chan S.K."/>
            <person name="Taylor G.A."/>
            <person name="Palmquist D.L."/>
            <person name="Jackman S.D."/>
            <person name="Nguyen A."/>
            <person name="Li M."/>
            <person name="Henderson H."/>
            <person name="Janes J.K."/>
            <person name="Zhao Y."/>
            <person name="Pandoh P."/>
            <person name="Moore R."/>
            <person name="Sperling F.A."/>
            <person name="Huber D.P."/>
            <person name="Birol I."/>
            <person name="Jones S.J."/>
            <person name="Bohlmann J."/>
        </authorList>
    </citation>
    <scope>NUCLEOTIDE SEQUENCE</scope>
</reference>
<evidence type="ECO:0008006" key="4">
    <source>
        <dbReference type="Google" id="ProtNLM"/>
    </source>
</evidence>
<protein>
    <recommendedName>
        <fullName evidence="4">Protein TsetseEP domain-containing protein</fullName>
    </recommendedName>
</protein>
<dbReference type="EnsemblMetazoa" id="XM_019908011.1">
    <property type="protein sequence ID" value="XP_019763570.1"/>
    <property type="gene ID" value="LOC109539925"/>
</dbReference>
<dbReference type="KEGG" id="dpa:109539925"/>
<keyword evidence="1" id="KW-0732">Signal</keyword>
<feature type="chain" id="PRO_5043534963" description="Protein TsetseEP domain-containing protein" evidence="1">
    <location>
        <begin position="18"/>
        <end position="225"/>
    </location>
</feature>
<dbReference type="GeneID" id="109539925"/>
<evidence type="ECO:0000256" key="1">
    <source>
        <dbReference type="SAM" id="SignalP"/>
    </source>
</evidence>
<evidence type="ECO:0000313" key="2">
    <source>
        <dbReference type="EnsemblMetazoa" id="XP_019763570.1"/>
    </source>
</evidence>
<dbReference type="Proteomes" id="UP000019118">
    <property type="component" value="Unassembled WGS sequence"/>
</dbReference>
<evidence type="ECO:0000313" key="3">
    <source>
        <dbReference type="Proteomes" id="UP000019118"/>
    </source>
</evidence>
<name>A0AAR5PRC5_DENPD</name>